<dbReference type="Proteomes" id="UP001597371">
    <property type="component" value="Unassembled WGS sequence"/>
</dbReference>
<evidence type="ECO:0000256" key="1">
    <source>
        <dbReference type="ARBA" id="ARBA00022679"/>
    </source>
</evidence>
<proteinExistence type="predicted"/>
<dbReference type="Pfam" id="PF00581">
    <property type="entry name" value="Rhodanese"/>
    <property type="match status" value="2"/>
</dbReference>
<reference evidence="5" key="1">
    <citation type="journal article" date="2019" name="Int. J. Syst. Evol. Microbiol.">
        <title>The Global Catalogue of Microorganisms (GCM) 10K type strain sequencing project: providing services to taxonomists for standard genome sequencing and annotation.</title>
        <authorList>
            <consortium name="The Broad Institute Genomics Platform"/>
            <consortium name="The Broad Institute Genome Sequencing Center for Infectious Disease"/>
            <person name="Wu L."/>
            <person name="Ma J."/>
        </authorList>
    </citation>
    <scope>NUCLEOTIDE SEQUENCE [LARGE SCALE GENOMIC DNA]</scope>
    <source>
        <strain evidence="5">ZS-35-S2</strain>
    </source>
</reference>
<keyword evidence="1 4" id="KW-0808">Transferase</keyword>
<dbReference type="PANTHER" id="PTHR11364:SF27">
    <property type="entry name" value="SULFURTRANSFERASE"/>
    <property type="match status" value="1"/>
</dbReference>
<comment type="caution">
    <text evidence="4">The sequence shown here is derived from an EMBL/GenBank/DDBJ whole genome shotgun (WGS) entry which is preliminary data.</text>
</comment>
<dbReference type="SUPFAM" id="SSF52821">
    <property type="entry name" value="Rhodanese/Cell cycle control phosphatase"/>
    <property type="match status" value="2"/>
</dbReference>
<organism evidence="4 5">
    <name type="scientific">Aureimonas populi</name>
    <dbReference type="NCBI Taxonomy" id="1701758"/>
    <lineage>
        <taxon>Bacteria</taxon>
        <taxon>Pseudomonadati</taxon>
        <taxon>Pseudomonadota</taxon>
        <taxon>Alphaproteobacteria</taxon>
        <taxon>Hyphomicrobiales</taxon>
        <taxon>Aurantimonadaceae</taxon>
        <taxon>Aureimonas</taxon>
    </lineage>
</organism>
<keyword evidence="2" id="KW-0677">Repeat</keyword>
<feature type="domain" description="Rhodanese" evidence="3">
    <location>
        <begin position="165"/>
        <end position="278"/>
    </location>
</feature>
<dbReference type="CDD" id="cd01448">
    <property type="entry name" value="TST_Repeat_1"/>
    <property type="match status" value="1"/>
</dbReference>
<dbReference type="CDD" id="cd01449">
    <property type="entry name" value="TST_Repeat_2"/>
    <property type="match status" value="1"/>
</dbReference>
<dbReference type="PANTHER" id="PTHR11364">
    <property type="entry name" value="THIOSULFATE SULFERTANSFERASE"/>
    <property type="match status" value="1"/>
</dbReference>
<dbReference type="InterPro" id="IPR036873">
    <property type="entry name" value="Rhodanese-like_dom_sf"/>
</dbReference>
<dbReference type="PROSITE" id="PS00380">
    <property type="entry name" value="RHODANESE_1"/>
    <property type="match status" value="1"/>
</dbReference>
<dbReference type="RefSeq" id="WP_245195491.1">
    <property type="nucleotide sequence ID" value="NZ_CP072611.1"/>
</dbReference>
<dbReference type="Gene3D" id="3.40.250.10">
    <property type="entry name" value="Rhodanese-like domain"/>
    <property type="match status" value="2"/>
</dbReference>
<evidence type="ECO:0000256" key="2">
    <source>
        <dbReference type="ARBA" id="ARBA00022737"/>
    </source>
</evidence>
<dbReference type="NCBIfam" id="NF008557">
    <property type="entry name" value="PRK11493.1"/>
    <property type="match status" value="1"/>
</dbReference>
<dbReference type="SMART" id="SM00450">
    <property type="entry name" value="RHOD"/>
    <property type="match status" value="2"/>
</dbReference>
<dbReference type="InterPro" id="IPR045078">
    <property type="entry name" value="TST/MPST-like"/>
</dbReference>
<dbReference type="InterPro" id="IPR001763">
    <property type="entry name" value="Rhodanese-like_dom"/>
</dbReference>
<gene>
    <name evidence="4" type="primary">sseA</name>
    <name evidence="4" type="ORF">ACFSKQ_10290</name>
</gene>
<evidence type="ECO:0000313" key="5">
    <source>
        <dbReference type="Proteomes" id="UP001597371"/>
    </source>
</evidence>
<dbReference type="EC" id="2.8.1.2" evidence="4"/>
<name>A0ABW5CP92_9HYPH</name>
<sequence length="284" mass="30371">MSANPFLITARDLEGHLGRPGLSVVDASWYLPAQKRFARAEYEAGHIPGAVFFDQDEIVDRASPLPHTLPSAKEFGRAVGALGVSDTDTIVVYDGMGLFSAPRVWWLFRTFGAKDVRVLDGGLPAWNAAGLTLETDIPSPRPAHFEARLNESAVATFEQMRSLVGGTDTQVVDARSAERFRGEAPEPREGVRAGHMPGAFSLPIAELQSEGRLKSPHEIEAAFAKAGVDPDKPVVTSCGSGVTAAVLTFALASTGRTDTRLYDGSWTEWGSASDTPVETGPGRH</sequence>
<dbReference type="PROSITE" id="PS50206">
    <property type="entry name" value="RHODANESE_3"/>
    <property type="match status" value="2"/>
</dbReference>
<evidence type="ECO:0000313" key="4">
    <source>
        <dbReference type="EMBL" id="MFD2237848.1"/>
    </source>
</evidence>
<protein>
    <submittedName>
        <fullName evidence="4">3-mercaptopyruvate sulfurtransferase</fullName>
        <ecNumber evidence="4">2.8.1.2</ecNumber>
    </submittedName>
</protein>
<evidence type="ECO:0000259" key="3">
    <source>
        <dbReference type="PROSITE" id="PS50206"/>
    </source>
</evidence>
<accession>A0ABW5CP92</accession>
<dbReference type="GO" id="GO:0016784">
    <property type="term" value="F:3-mercaptopyruvate sulfurtransferase activity"/>
    <property type="evidence" value="ECO:0007669"/>
    <property type="project" value="UniProtKB-EC"/>
</dbReference>
<dbReference type="EMBL" id="JBHUIJ010000012">
    <property type="protein sequence ID" value="MFD2237848.1"/>
    <property type="molecule type" value="Genomic_DNA"/>
</dbReference>
<dbReference type="InterPro" id="IPR001307">
    <property type="entry name" value="Thiosulphate_STrfase_CS"/>
</dbReference>
<feature type="domain" description="Rhodanese" evidence="3">
    <location>
        <begin position="18"/>
        <end position="135"/>
    </location>
</feature>
<keyword evidence="5" id="KW-1185">Reference proteome</keyword>